<organism evidence="2 3">
    <name type="scientific">Novipirellula herctigrandis</name>
    <dbReference type="NCBI Taxonomy" id="2527986"/>
    <lineage>
        <taxon>Bacteria</taxon>
        <taxon>Pseudomonadati</taxon>
        <taxon>Planctomycetota</taxon>
        <taxon>Planctomycetia</taxon>
        <taxon>Pirellulales</taxon>
        <taxon>Pirellulaceae</taxon>
        <taxon>Novipirellula</taxon>
    </lineage>
</organism>
<dbReference type="EMBL" id="SJPJ01000001">
    <property type="protein sequence ID" value="TWT81310.1"/>
    <property type="molecule type" value="Genomic_DNA"/>
</dbReference>
<proteinExistence type="predicted"/>
<dbReference type="InterPro" id="IPR051532">
    <property type="entry name" value="Ester_Hydrolysis_Enzymes"/>
</dbReference>
<dbReference type="RefSeq" id="WP_419194256.1">
    <property type="nucleotide sequence ID" value="NZ_SJPJ01000001.1"/>
</dbReference>
<keyword evidence="3" id="KW-1185">Reference proteome</keyword>
<name>A0A5C5Z2A2_9BACT</name>
<dbReference type="CDD" id="cd00229">
    <property type="entry name" value="SGNH_hydrolase"/>
    <property type="match status" value="1"/>
</dbReference>
<dbReference type="Gene3D" id="3.40.50.1110">
    <property type="entry name" value="SGNH hydrolase"/>
    <property type="match status" value="1"/>
</dbReference>
<dbReference type="PANTHER" id="PTHR30383:SF5">
    <property type="entry name" value="SGNH HYDROLASE-TYPE ESTERASE DOMAIN-CONTAINING PROTEIN"/>
    <property type="match status" value="1"/>
</dbReference>
<evidence type="ECO:0000259" key="1">
    <source>
        <dbReference type="Pfam" id="PF13472"/>
    </source>
</evidence>
<dbReference type="PANTHER" id="PTHR30383">
    <property type="entry name" value="THIOESTERASE 1/PROTEASE 1/LYSOPHOSPHOLIPASE L1"/>
    <property type="match status" value="1"/>
</dbReference>
<accession>A0A5C5Z2A2</accession>
<dbReference type="AlphaFoldDB" id="A0A5C5Z2A2"/>
<dbReference type="Proteomes" id="UP000315010">
    <property type="component" value="Unassembled WGS sequence"/>
</dbReference>
<feature type="domain" description="SGNH hydrolase-type esterase" evidence="1">
    <location>
        <begin position="71"/>
        <end position="245"/>
    </location>
</feature>
<gene>
    <name evidence="2" type="ORF">CA13_27620</name>
</gene>
<sequence>MITKNNSVMHAGLFATCWLTIGFNAAAQVGPKFGSGQVRSVQTVNRQSFDELKRELQLKWPNNRLVRFVFHGHSVPAGYFRAGRVRRFDSYPILFHQELCERYPTAVIDVCTTAIGGENAKSGSQRFADDVLSLKPDVVFIDYCLNDRSLGVDVAEESWRKMIEQSLDKDIHVVLLTPTPDSHEDILDPETKLAKHSESIRQLGREFGLPVVDSYALFRELVSEGTNVSKFLSQPNHPNRKGHELVADQILRLFR</sequence>
<dbReference type="Pfam" id="PF13472">
    <property type="entry name" value="Lipase_GDSL_2"/>
    <property type="match status" value="1"/>
</dbReference>
<evidence type="ECO:0000313" key="2">
    <source>
        <dbReference type="EMBL" id="TWT81310.1"/>
    </source>
</evidence>
<dbReference type="InterPro" id="IPR036514">
    <property type="entry name" value="SGNH_hydro_sf"/>
</dbReference>
<protein>
    <recommendedName>
        <fullName evidence="1">SGNH hydrolase-type esterase domain-containing protein</fullName>
    </recommendedName>
</protein>
<dbReference type="GO" id="GO:0004622">
    <property type="term" value="F:phosphatidylcholine lysophospholipase activity"/>
    <property type="evidence" value="ECO:0007669"/>
    <property type="project" value="TreeGrafter"/>
</dbReference>
<comment type="caution">
    <text evidence="2">The sequence shown here is derived from an EMBL/GenBank/DDBJ whole genome shotgun (WGS) entry which is preliminary data.</text>
</comment>
<dbReference type="InterPro" id="IPR013830">
    <property type="entry name" value="SGNH_hydro"/>
</dbReference>
<dbReference type="SUPFAM" id="SSF52266">
    <property type="entry name" value="SGNH hydrolase"/>
    <property type="match status" value="1"/>
</dbReference>
<reference evidence="2 3" key="1">
    <citation type="submission" date="2019-02" db="EMBL/GenBank/DDBJ databases">
        <title>Deep-cultivation of Planctomycetes and their phenomic and genomic characterization uncovers novel biology.</title>
        <authorList>
            <person name="Wiegand S."/>
            <person name="Jogler M."/>
            <person name="Boedeker C."/>
            <person name="Pinto D."/>
            <person name="Vollmers J."/>
            <person name="Rivas-Marin E."/>
            <person name="Kohn T."/>
            <person name="Peeters S.H."/>
            <person name="Heuer A."/>
            <person name="Rast P."/>
            <person name="Oberbeckmann S."/>
            <person name="Bunk B."/>
            <person name="Jeske O."/>
            <person name="Meyerdierks A."/>
            <person name="Storesund J.E."/>
            <person name="Kallscheuer N."/>
            <person name="Luecker S."/>
            <person name="Lage O.M."/>
            <person name="Pohl T."/>
            <person name="Merkel B.J."/>
            <person name="Hornburger P."/>
            <person name="Mueller R.-W."/>
            <person name="Bruemmer F."/>
            <person name="Labrenz M."/>
            <person name="Spormann A.M."/>
            <person name="Op Den Camp H."/>
            <person name="Overmann J."/>
            <person name="Amann R."/>
            <person name="Jetten M.S.M."/>
            <person name="Mascher T."/>
            <person name="Medema M.H."/>
            <person name="Devos D.P."/>
            <person name="Kaster A.-K."/>
            <person name="Ovreas L."/>
            <person name="Rohde M."/>
            <person name="Galperin M.Y."/>
            <person name="Jogler C."/>
        </authorList>
    </citation>
    <scope>NUCLEOTIDE SEQUENCE [LARGE SCALE GENOMIC DNA]</scope>
    <source>
        <strain evidence="2 3">CA13</strain>
    </source>
</reference>
<evidence type="ECO:0000313" key="3">
    <source>
        <dbReference type="Proteomes" id="UP000315010"/>
    </source>
</evidence>